<sequence length="147" mass="17037">MLIVIYVWVDGSPWHQPHPRARARPYHWPAVGRRYRLIESAAGRLPGRYPRSVDVFVRATFARRLRRGDIAATLLTQSSNVSRTARRTSIAAYLGRRRNGWDDRSSRGDWSERYWKATNHGAEKMWVVDPSTVCMKWRQASVATTVE</sequence>
<dbReference type="Proteomes" id="UP000887566">
    <property type="component" value="Unplaced"/>
</dbReference>
<reference evidence="2" key="1">
    <citation type="submission" date="2022-11" db="UniProtKB">
        <authorList>
            <consortium name="WormBaseParasite"/>
        </authorList>
    </citation>
    <scope>IDENTIFICATION</scope>
</reference>
<accession>A0A914WCY1</accession>
<evidence type="ECO:0000313" key="1">
    <source>
        <dbReference type="Proteomes" id="UP000887566"/>
    </source>
</evidence>
<organism evidence="1 2">
    <name type="scientific">Plectus sambesii</name>
    <dbReference type="NCBI Taxonomy" id="2011161"/>
    <lineage>
        <taxon>Eukaryota</taxon>
        <taxon>Metazoa</taxon>
        <taxon>Ecdysozoa</taxon>
        <taxon>Nematoda</taxon>
        <taxon>Chromadorea</taxon>
        <taxon>Plectida</taxon>
        <taxon>Plectina</taxon>
        <taxon>Plectoidea</taxon>
        <taxon>Plectidae</taxon>
        <taxon>Plectus</taxon>
    </lineage>
</organism>
<keyword evidence="1" id="KW-1185">Reference proteome</keyword>
<name>A0A914WCY1_9BILA</name>
<proteinExistence type="predicted"/>
<evidence type="ECO:0000313" key="2">
    <source>
        <dbReference type="WBParaSite" id="PSAMB.scaffold3807size16831.g22574.t1"/>
    </source>
</evidence>
<protein>
    <submittedName>
        <fullName evidence="2">Uncharacterized protein</fullName>
    </submittedName>
</protein>
<dbReference type="AlphaFoldDB" id="A0A914WCY1"/>
<dbReference type="WBParaSite" id="PSAMB.scaffold3807size16831.g22574.t1">
    <property type="protein sequence ID" value="PSAMB.scaffold3807size16831.g22574.t1"/>
    <property type="gene ID" value="PSAMB.scaffold3807size16831.g22574"/>
</dbReference>